<dbReference type="Pfam" id="PF13490">
    <property type="entry name" value="zf-HC2"/>
    <property type="match status" value="1"/>
</dbReference>
<dbReference type="InterPro" id="IPR041916">
    <property type="entry name" value="Anti_sigma_zinc_sf"/>
</dbReference>
<keyword evidence="1" id="KW-0472">Membrane</keyword>
<dbReference type="Gene3D" id="1.10.10.1320">
    <property type="entry name" value="Anti-sigma factor, zinc-finger domain"/>
    <property type="match status" value="1"/>
</dbReference>
<dbReference type="Proteomes" id="UP000292958">
    <property type="component" value="Unassembled WGS sequence"/>
</dbReference>
<feature type="domain" description="Putative zinc-finger" evidence="2">
    <location>
        <begin position="6"/>
        <end position="40"/>
    </location>
</feature>
<name>A0A4Q7YYI7_9BACT</name>
<keyword evidence="1" id="KW-0812">Transmembrane</keyword>
<protein>
    <submittedName>
        <fullName evidence="3">Putative zinc finger protein</fullName>
    </submittedName>
</protein>
<evidence type="ECO:0000313" key="3">
    <source>
        <dbReference type="EMBL" id="RZU42321.1"/>
    </source>
</evidence>
<organism evidence="3 4">
    <name type="scientific">Edaphobacter modestus</name>
    <dbReference type="NCBI Taxonomy" id="388466"/>
    <lineage>
        <taxon>Bacteria</taxon>
        <taxon>Pseudomonadati</taxon>
        <taxon>Acidobacteriota</taxon>
        <taxon>Terriglobia</taxon>
        <taxon>Terriglobales</taxon>
        <taxon>Acidobacteriaceae</taxon>
        <taxon>Edaphobacter</taxon>
    </lineage>
</organism>
<keyword evidence="1" id="KW-1133">Transmembrane helix</keyword>
<evidence type="ECO:0000259" key="2">
    <source>
        <dbReference type="Pfam" id="PF13490"/>
    </source>
</evidence>
<reference evidence="3 4" key="1">
    <citation type="submission" date="2019-02" db="EMBL/GenBank/DDBJ databases">
        <title>Genomic Encyclopedia of Archaeal and Bacterial Type Strains, Phase II (KMG-II): from individual species to whole genera.</title>
        <authorList>
            <person name="Goeker M."/>
        </authorList>
    </citation>
    <scope>NUCLEOTIDE SEQUENCE [LARGE SCALE GENOMIC DNA]</scope>
    <source>
        <strain evidence="3 4">DSM 18101</strain>
    </source>
</reference>
<dbReference type="InterPro" id="IPR027383">
    <property type="entry name" value="Znf_put"/>
</dbReference>
<accession>A0A4Q7YYI7</accession>
<evidence type="ECO:0000313" key="4">
    <source>
        <dbReference type="Proteomes" id="UP000292958"/>
    </source>
</evidence>
<dbReference type="OrthoDB" id="116459at2"/>
<sequence>MNSPQCGKIRSSFSSYLDGAVDGRQMQVIALHLDECTECHREFEELRAMQSSLASLGPARAPADMGTRLRVAISHEIASGKRTWSDVLALKWENTIRPWAVQVSAGAACSIMLVGTIMVLLGLFAAPQPVMANDEPLGAMTSPHYLYSAVMPRPIVTNHDSAIIVEAFVNDQGRVYDYNIVSGPEDISVRNQVVDQLMLSVFEPARVFGAPVRSRVVMTFSGISVQG</sequence>
<evidence type="ECO:0000256" key="1">
    <source>
        <dbReference type="SAM" id="Phobius"/>
    </source>
</evidence>
<feature type="transmembrane region" description="Helical" evidence="1">
    <location>
        <begin position="99"/>
        <end position="126"/>
    </location>
</feature>
<keyword evidence="4" id="KW-1185">Reference proteome</keyword>
<comment type="caution">
    <text evidence="3">The sequence shown here is derived from an EMBL/GenBank/DDBJ whole genome shotgun (WGS) entry which is preliminary data.</text>
</comment>
<dbReference type="AlphaFoldDB" id="A0A4Q7YYI7"/>
<dbReference type="RefSeq" id="WP_130420090.1">
    <property type="nucleotide sequence ID" value="NZ_SHKW01000001.1"/>
</dbReference>
<dbReference type="EMBL" id="SHKW01000001">
    <property type="protein sequence ID" value="RZU42321.1"/>
    <property type="molecule type" value="Genomic_DNA"/>
</dbReference>
<gene>
    <name evidence="3" type="ORF">BDD14_3886</name>
</gene>
<proteinExistence type="predicted"/>